<evidence type="ECO:0000256" key="2">
    <source>
        <dbReference type="ARBA" id="ARBA00013064"/>
    </source>
</evidence>
<dbReference type="PANTHER" id="PTHR11717:SF7">
    <property type="entry name" value="LOW MOLECULAR WEIGHT PHOSPHOTYROSINE PROTEIN PHOSPHATASE"/>
    <property type="match status" value="1"/>
</dbReference>
<name>R3W118_9ENTE</name>
<dbReference type="SUPFAM" id="SSF52788">
    <property type="entry name" value="Phosphotyrosine protein phosphatases I"/>
    <property type="match status" value="1"/>
</dbReference>
<proteinExistence type="inferred from homology"/>
<dbReference type="EMBL" id="AJAT01000022">
    <property type="protein sequence ID" value="EOL41156.1"/>
    <property type="molecule type" value="Genomic_DNA"/>
</dbReference>
<keyword evidence="4" id="KW-0904">Protein phosphatase</keyword>
<dbReference type="Pfam" id="PF01451">
    <property type="entry name" value="LMWPc"/>
    <property type="match status" value="1"/>
</dbReference>
<dbReference type="AlphaFoldDB" id="R3W118"/>
<evidence type="ECO:0000256" key="1">
    <source>
        <dbReference type="ARBA" id="ARBA00011063"/>
    </source>
</evidence>
<feature type="active site" description="Nucleophile" evidence="6">
    <location>
        <position position="8"/>
    </location>
</feature>
<dbReference type="SMART" id="SM00226">
    <property type="entry name" value="LMWPc"/>
    <property type="match status" value="1"/>
</dbReference>
<dbReference type="Proteomes" id="UP000013785">
    <property type="component" value="Unassembled WGS sequence"/>
</dbReference>
<dbReference type="InterPro" id="IPR036196">
    <property type="entry name" value="Ptyr_pPase_sf"/>
</dbReference>
<evidence type="ECO:0000313" key="9">
    <source>
        <dbReference type="Proteomes" id="UP000013785"/>
    </source>
</evidence>
<feature type="active site" description="Proton donor" evidence="6">
    <location>
        <position position="125"/>
    </location>
</feature>
<dbReference type="eggNOG" id="COG0394">
    <property type="taxonomic scope" value="Bacteria"/>
</dbReference>
<evidence type="ECO:0000313" key="8">
    <source>
        <dbReference type="EMBL" id="EOL41156.1"/>
    </source>
</evidence>
<dbReference type="PRINTS" id="PR00719">
    <property type="entry name" value="LMWPTPASE"/>
</dbReference>
<dbReference type="InterPro" id="IPR023485">
    <property type="entry name" value="Ptyr_pPase"/>
</dbReference>
<protein>
    <recommendedName>
        <fullName evidence="2">protein-tyrosine-phosphatase</fullName>
        <ecNumber evidence="2">3.1.3.48</ecNumber>
    </recommendedName>
</protein>
<dbReference type="EC" id="3.1.3.48" evidence="2"/>
<dbReference type="InterPro" id="IPR017867">
    <property type="entry name" value="Tyr_phospatase_low_mol_wt"/>
</dbReference>
<evidence type="ECO:0000256" key="4">
    <source>
        <dbReference type="ARBA" id="ARBA00022912"/>
    </source>
</evidence>
<dbReference type="InterPro" id="IPR050438">
    <property type="entry name" value="LMW_PTPase"/>
</dbReference>
<comment type="caution">
    <text evidence="8">The sequence shown here is derived from an EMBL/GenBank/DDBJ whole genome shotgun (WGS) entry which is preliminary data.</text>
</comment>
<reference evidence="8 9" key="1">
    <citation type="submission" date="2013-02" db="EMBL/GenBank/DDBJ databases">
        <title>The Genome Sequence of Enterococcus phoeniculicola BAA-412.</title>
        <authorList>
            <consortium name="The Broad Institute Genome Sequencing Platform"/>
            <consortium name="The Broad Institute Genome Sequencing Center for Infectious Disease"/>
            <person name="Earl A.M."/>
            <person name="Gilmore M.S."/>
            <person name="Lebreton F."/>
            <person name="Walker B."/>
            <person name="Young S.K."/>
            <person name="Zeng Q."/>
            <person name="Gargeya S."/>
            <person name="Fitzgerald M."/>
            <person name="Haas B."/>
            <person name="Abouelleil A."/>
            <person name="Alvarado L."/>
            <person name="Arachchi H.M."/>
            <person name="Berlin A.M."/>
            <person name="Chapman S.B."/>
            <person name="Dewar J."/>
            <person name="Goldberg J."/>
            <person name="Griggs A."/>
            <person name="Gujja S."/>
            <person name="Hansen M."/>
            <person name="Howarth C."/>
            <person name="Imamovic A."/>
            <person name="Larimer J."/>
            <person name="McCowan C."/>
            <person name="Murphy C."/>
            <person name="Neiman D."/>
            <person name="Pearson M."/>
            <person name="Priest M."/>
            <person name="Roberts A."/>
            <person name="Saif S."/>
            <person name="Shea T."/>
            <person name="Sisk P."/>
            <person name="Sykes S."/>
            <person name="Wortman J."/>
            <person name="Nusbaum C."/>
            <person name="Birren B."/>
        </authorList>
    </citation>
    <scope>NUCLEOTIDE SEQUENCE [LARGE SCALE GENOMIC DNA]</scope>
    <source>
        <strain evidence="8 9">ATCC BAA-412</strain>
    </source>
</reference>
<dbReference type="PANTHER" id="PTHR11717">
    <property type="entry name" value="LOW MOLECULAR WEIGHT PROTEIN TYROSINE PHOSPHATASE"/>
    <property type="match status" value="1"/>
</dbReference>
<evidence type="ECO:0000256" key="3">
    <source>
        <dbReference type="ARBA" id="ARBA00022801"/>
    </source>
</evidence>
<dbReference type="Gene3D" id="3.40.50.2300">
    <property type="match status" value="1"/>
</dbReference>
<keyword evidence="9" id="KW-1185">Reference proteome</keyword>
<dbReference type="RefSeq" id="WP_010770117.1">
    <property type="nucleotide sequence ID" value="NZ_ASWE01000001.1"/>
</dbReference>
<comment type="similarity">
    <text evidence="1">Belongs to the low molecular weight phosphotyrosine protein phosphatase family.</text>
</comment>
<evidence type="ECO:0000256" key="5">
    <source>
        <dbReference type="ARBA" id="ARBA00051722"/>
    </source>
</evidence>
<dbReference type="PATRIC" id="fig|1158610.3.peg.3484"/>
<comment type="catalytic activity">
    <reaction evidence="5">
        <text>O-phospho-L-tyrosyl-[protein] + H2O = L-tyrosyl-[protein] + phosphate</text>
        <dbReference type="Rhea" id="RHEA:10684"/>
        <dbReference type="Rhea" id="RHEA-COMP:10136"/>
        <dbReference type="Rhea" id="RHEA-COMP:20101"/>
        <dbReference type="ChEBI" id="CHEBI:15377"/>
        <dbReference type="ChEBI" id="CHEBI:43474"/>
        <dbReference type="ChEBI" id="CHEBI:46858"/>
        <dbReference type="ChEBI" id="CHEBI:61978"/>
        <dbReference type="EC" id="3.1.3.48"/>
    </reaction>
</comment>
<sequence>MKKVLFVCLGNICRSPMAEAIMRHELSIRHLETSFLVDSAATSHWEVGSKPHRGTQKILSEHGIDCSTIRARQITQQDFLDSDIIIGMDKNNIKDLLAIAPNETKDKIHLFMSAVPEKETLEVPDPYYTGDFEETYRLVSEGVNEWLRLLF</sequence>
<dbReference type="STRING" id="154621.RV11_GL001782"/>
<gene>
    <name evidence="8" type="ORF">UC3_03487</name>
</gene>
<evidence type="ECO:0000256" key="6">
    <source>
        <dbReference type="PIRSR" id="PIRSR617867-1"/>
    </source>
</evidence>
<feature type="active site" evidence="6">
    <location>
        <position position="14"/>
    </location>
</feature>
<dbReference type="HOGENOM" id="CLU_071415_2_3_9"/>
<dbReference type="CDD" id="cd16343">
    <property type="entry name" value="LMWPTP"/>
    <property type="match status" value="1"/>
</dbReference>
<accession>R3W118</accession>
<keyword evidence="3" id="KW-0378">Hydrolase</keyword>
<feature type="domain" description="Phosphotyrosine protein phosphatase I" evidence="7">
    <location>
        <begin position="2"/>
        <end position="149"/>
    </location>
</feature>
<dbReference type="GO" id="GO:0004725">
    <property type="term" value="F:protein tyrosine phosphatase activity"/>
    <property type="evidence" value="ECO:0007669"/>
    <property type="project" value="UniProtKB-EC"/>
</dbReference>
<dbReference type="OrthoDB" id="9784339at2"/>
<organism evidence="8 9">
    <name type="scientific">Enterococcus phoeniculicola ATCC BAA-412</name>
    <dbReference type="NCBI Taxonomy" id="1158610"/>
    <lineage>
        <taxon>Bacteria</taxon>
        <taxon>Bacillati</taxon>
        <taxon>Bacillota</taxon>
        <taxon>Bacilli</taxon>
        <taxon>Lactobacillales</taxon>
        <taxon>Enterococcaceae</taxon>
        <taxon>Enterococcus</taxon>
    </lineage>
</organism>
<evidence type="ECO:0000259" key="7">
    <source>
        <dbReference type="SMART" id="SM00226"/>
    </source>
</evidence>